<accession>A0A5K3EU05</accession>
<evidence type="ECO:0000313" key="1">
    <source>
        <dbReference type="WBParaSite" id="MCU_002634-RA"/>
    </source>
</evidence>
<reference evidence="1" key="1">
    <citation type="submission" date="2019-11" db="UniProtKB">
        <authorList>
            <consortium name="WormBaseParasite"/>
        </authorList>
    </citation>
    <scope>IDENTIFICATION</scope>
</reference>
<name>A0A5K3EU05_MESCO</name>
<organism evidence="1">
    <name type="scientific">Mesocestoides corti</name>
    <name type="common">Flatworm</name>
    <dbReference type="NCBI Taxonomy" id="53468"/>
    <lineage>
        <taxon>Eukaryota</taxon>
        <taxon>Metazoa</taxon>
        <taxon>Spiralia</taxon>
        <taxon>Lophotrochozoa</taxon>
        <taxon>Platyhelminthes</taxon>
        <taxon>Cestoda</taxon>
        <taxon>Eucestoda</taxon>
        <taxon>Cyclophyllidea</taxon>
        <taxon>Mesocestoididae</taxon>
        <taxon>Mesocestoides</taxon>
    </lineage>
</organism>
<protein>
    <submittedName>
        <fullName evidence="1">AraC family transcriptional regulator</fullName>
    </submittedName>
</protein>
<dbReference type="WBParaSite" id="MCU_002634-RA">
    <property type="protein sequence ID" value="MCU_002634-RA"/>
    <property type="gene ID" value="MCU_002634"/>
</dbReference>
<dbReference type="AlphaFoldDB" id="A0A5K3EU05"/>
<sequence length="82" mass="9118">MLTIELCQRPSPAEQFSALSSVELASMPHLDFLTRRHIDDLTVTAYDLRITSKSVLPSQIDRRFPVEAPGACIVLETATCSR</sequence>
<proteinExistence type="predicted"/>